<evidence type="ECO:0000313" key="3">
    <source>
        <dbReference type="EMBL" id="SDZ37419.1"/>
    </source>
</evidence>
<keyword evidence="2" id="KW-0472">Membrane</keyword>
<evidence type="ECO:0000313" key="4">
    <source>
        <dbReference type="Proteomes" id="UP000198914"/>
    </source>
</evidence>
<dbReference type="EMBL" id="FNPX01000012">
    <property type="protein sequence ID" value="SDZ37419.1"/>
    <property type="molecule type" value="Genomic_DNA"/>
</dbReference>
<dbReference type="InterPro" id="IPR008523">
    <property type="entry name" value="DUF805"/>
</dbReference>
<evidence type="ECO:0000256" key="1">
    <source>
        <dbReference type="SAM" id="MobiDB-lite"/>
    </source>
</evidence>
<dbReference type="STRING" id="1244108.SAMN05444004_11221"/>
<feature type="transmembrane region" description="Helical" evidence="2">
    <location>
        <begin position="26"/>
        <end position="46"/>
    </location>
</feature>
<feature type="transmembrane region" description="Helical" evidence="2">
    <location>
        <begin position="84"/>
        <end position="102"/>
    </location>
</feature>
<gene>
    <name evidence="3" type="ORF">SAMN05444004_11221</name>
</gene>
<feature type="transmembrane region" description="Helical" evidence="2">
    <location>
        <begin position="114"/>
        <end position="135"/>
    </location>
</feature>
<dbReference type="Pfam" id="PF05656">
    <property type="entry name" value="DUF805"/>
    <property type="match status" value="1"/>
</dbReference>
<organism evidence="3 4">
    <name type="scientific">Jannaschia faecimaris</name>
    <dbReference type="NCBI Taxonomy" id="1244108"/>
    <lineage>
        <taxon>Bacteria</taxon>
        <taxon>Pseudomonadati</taxon>
        <taxon>Pseudomonadota</taxon>
        <taxon>Alphaproteobacteria</taxon>
        <taxon>Rhodobacterales</taxon>
        <taxon>Roseobacteraceae</taxon>
        <taxon>Jannaschia</taxon>
    </lineage>
</organism>
<dbReference type="PANTHER" id="PTHR34980:SF2">
    <property type="entry name" value="INNER MEMBRANE PROTEIN YHAH-RELATED"/>
    <property type="match status" value="1"/>
</dbReference>
<keyword evidence="2" id="KW-1133">Transmembrane helix</keyword>
<proteinExistence type="predicted"/>
<sequence length="187" mass="21242">MGPISATIHCMFNPFRFRGRATRSEFWWFTLFYVVLSFAASIWMMLPFLGMVAEIGVRGAGGDLSTMLETEFIAPRMDGFNAKLWWASLALLWPMFAHLSVMVRRLHDTDRSGWWFWVSVIPIVGYIILLILMVIDSDRGRNSFGPPPKGKAPQVVKRGLPEEPEDPLHAVSGSEALRALRQSRMQV</sequence>
<dbReference type="AlphaFoldDB" id="A0A1H3SJX9"/>
<dbReference type="Proteomes" id="UP000198914">
    <property type="component" value="Unassembled WGS sequence"/>
</dbReference>
<reference evidence="4" key="1">
    <citation type="submission" date="2016-10" db="EMBL/GenBank/DDBJ databases">
        <authorList>
            <person name="Varghese N."/>
            <person name="Submissions S."/>
        </authorList>
    </citation>
    <scope>NUCLEOTIDE SEQUENCE [LARGE SCALE GENOMIC DNA]</scope>
    <source>
        <strain evidence="4">DSM 100420</strain>
    </source>
</reference>
<keyword evidence="2" id="KW-0812">Transmembrane</keyword>
<feature type="region of interest" description="Disordered" evidence="1">
    <location>
        <begin position="143"/>
        <end position="168"/>
    </location>
</feature>
<evidence type="ECO:0000256" key="2">
    <source>
        <dbReference type="SAM" id="Phobius"/>
    </source>
</evidence>
<keyword evidence="4" id="KW-1185">Reference proteome</keyword>
<name>A0A1H3SJX9_9RHOB</name>
<protein>
    <submittedName>
        <fullName evidence="3">Uncharacterized membrane protein YhaH, DUF805 family</fullName>
    </submittedName>
</protein>
<accession>A0A1H3SJX9</accession>
<dbReference type="PANTHER" id="PTHR34980">
    <property type="entry name" value="INNER MEMBRANE PROTEIN-RELATED-RELATED"/>
    <property type="match status" value="1"/>
</dbReference>
<dbReference type="GO" id="GO:0005886">
    <property type="term" value="C:plasma membrane"/>
    <property type="evidence" value="ECO:0007669"/>
    <property type="project" value="TreeGrafter"/>
</dbReference>